<dbReference type="CDD" id="cd02440">
    <property type="entry name" value="AdoMet_MTases"/>
    <property type="match status" value="1"/>
</dbReference>
<dbReference type="EMBL" id="FJOG01000014">
    <property type="protein sequence ID" value="CZR59764.1"/>
    <property type="molecule type" value="Genomic_DNA"/>
</dbReference>
<dbReference type="PANTHER" id="PTHR32183:SF6">
    <property type="entry name" value="CYSTEINE SULFINATE DESULFINASE_CYSTEINE DESULFURASE AND RELATED ENZYMES"/>
    <property type="match status" value="1"/>
</dbReference>
<dbReference type="PROSITE" id="PS51585">
    <property type="entry name" value="SAM_MT_TPMT"/>
    <property type="match status" value="1"/>
</dbReference>
<proteinExistence type="predicted"/>
<keyword evidence="4" id="KW-0949">S-adenosyl-L-methionine</keyword>
<dbReference type="SUPFAM" id="SSF53335">
    <property type="entry name" value="S-adenosyl-L-methionine-dependent methyltransferases"/>
    <property type="match status" value="1"/>
</dbReference>
<evidence type="ECO:0000256" key="4">
    <source>
        <dbReference type="ARBA" id="ARBA00022691"/>
    </source>
</evidence>
<dbReference type="GO" id="GO:0008757">
    <property type="term" value="F:S-adenosylmethionine-dependent methyltransferase activity"/>
    <property type="evidence" value="ECO:0007669"/>
    <property type="project" value="InterPro"/>
</dbReference>
<evidence type="ECO:0000313" key="5">
    <source>
        <dbReference type="EMBL" id="CZR59764.1"/>
    </source>
</evidence>
<dbReference type="Pfam" id="PF05724">
    <property type="entry name" value="TPMT"/>
    <property type="match status" value="1"/>
</dbReference>
<reference evidence="5 6" key="1">
    <citation type="submission" date="2016-03" db="EMBL/GenBank/DDBJ databases">
        <authorList>
            <person name="Ploux O."/>
        </authorList>
    </citation>
    <scope>NUCLEOTIDE SEQUENCE [LARGE SCALE GENOMIC DNA]</scope>
    <source>
        <strain evidence="5 6">UAMH 11012</strain>
    </source>
</reference>
<evidence type="ECO:0000256" key="1">
    <source>
        <dbReference type="ARBA" id="ARBA00022553"/>
    </source>
</evidence>
<protein>
    <submittedName>
        <fullName evidence="5">Related to thiol methyltransferase</fullName>
    </submittedName>
</protein>
<sequence>MSTPTPDVRTQLVSHFSTATGSTAHGQKWDELYQANFLPWDKGFPSPALVDLLSSPPPSTNPAYPNLLPSPSSATGKRKKALVPGCGKGYDVLLLAAHGYDAYGLEISANALKEAKKVEGEKGNEEVYSTRKGVERGAVTWVVGDFFEDGFLRDVLGEAEQGKFDLIYDYTFLSALPPVMRSAWSRRFNELLAPEGRLICLEFPTYKPASTGGPPWALPPKIYMAHLPRPGEELSYGEDGELLEEKIGEPSRNGLVRIAHWQPERTHEIGYDADGKVTDWISAWAHPQV</sequence>
<keyword evidence="1" id="KW-0597">Phosphoprotein</keyword>
<dbReference type="PANTHER" id="PTHR32183">
    <property type="match status" value="1"/>
</dbReference>
<gene>
    <name evidence="5" type="ORF">PAC_09658</name>
</gene>
<keyword evidence="2 5" id="KW-0489">Methyltransferase</keyword>
<evidence type="ECO:0000313" key="6">
    <source>
        <dbReference type="Proteomes" id="UP000184330"/>
    </source>
</evidence>
<name>A0A1L7X414_9HELO</name>
<dbReference type="InterPro" id="IPR008854">
    <property type="entry name" value="TPMT"/>
</dbReference>
<accession>A0A1L7X414</accession>
<keyword evidence="3 5" id="KW-0808">Transferase</keyword>
<keyword evidence="6" id="KW-1185">Reference proteome</keyword>
<evidence type="ECO:0000256" key="3">
    <source>
        <dbReference type="ARBA" id="ARBA00022679"/>
    </source>
</evidence>
<dbReference type="OrthoDB" id="276151at2759"/>
<evidence type="ECO:0000256" key="2">
    <source>
        <dbReference type="ARBA" id="ARBA00022603"/>
    </source>
</evidence>
<dbReference type="Proteomes" id="UP000184330">
    <property type="component" value="Unassembled WGS sequence"/>
</dbReference>
<organism evidence="5 6">
    <name type="scientific">Phialocephala subalpina</name>
    <dbReference type="NCBI Taxonomy" id="576137"/>
    <lineage>
        <taxon>Eukaryota</taxon>
        <taxon>Fungi</taxon>
        <taxon>Dikarya</taxon>
        <taxon>Ascomycota</taxon>
        <taxon>Pezizomycotina</taxon>
        <taxon>Leotiomycetes</taxon>
        <taxon>Helotiales</taxon>
        <taxon>Mollisiaceae</taxon>
        <taxon>Phialocephala</taxon>
        <taxon>Phialocephala fortinii species complex</taxon>
    </lineage>
</organism>
<dbReference type="Gene3D" id="3.40.50.150">
    <property type="entry name" value="Vaccinia Virus protein VP39"/>
    <property type="match status" value="1"/>
</dbReference>
<dbReference type="GO" id="GO:0032259">
    <property type="term" value="P:methylation"/>
    <property type="evidence" value="ECO:0007669"/>
    <property type="project" value="UniProtKB-KW"/>
</dbReference>
<dbReference type="STRING" id="576137.A0A1L7X414"/>
<dbReference type="AlphaFoldDB" id="A0A1L7X414"/>
<dbReference type="InterPro" id="IPR029063">
    <property type="entry name" value="SAM-dependent_MTases_sf"/>
</dbReference>